<dbReference type="EMBL" id="JAVDRF010000005">
    <property type="protein sequence ID" value="MDR6537154.1"/>
    <property type="molecule type" value="Genomic_DNA"/>
</dbReference>
<keyword evidence="3 5" id="KW-1133">Transmembrane helix</keyword>
<dbReference type="RefSeq" id="WP_309902803.1">
    <property type="nucleotide sequence ID" value="NZ_JAVDRF010000005.1"/>
</dbReference>
<evidence type="ECO:0000256" key="1">
    <source>
        <dbReference type="ARBA" id="ARBA00004141"/>
    </source>
</evidence>
<sequence length="321" mass="33591">MSANTAAKPLVPAAPARPASKRWLVDLALLGMLWGASFLFMRIGAAEFGALPTAAVRVAIATLFLLPLLFAGGQWSSFRQHWKPALAIGVVNSGLPFAFFCFALLTINSGLGAVLNATVPMFGALVAWGFFGERPDRSRSLGLVIGFAGVAMLAGRSAGLQSGADEAAALWAIGACLAACICYAFAASLARKHLSGVPPLATATGSQIGATLALALPALWLWPSQMPSLKAWLALLVLGTACTGLAYILFFRLIENAGPARALTVTFLVPVFALFYGAVFLGEQITQWMLVCAVVIVCGVALSTGLVKLGRQRAPDLMRQK</sequence>
<proteinExistence type="predicted"/>
<evidence type="ECO:0000256" key="3">
    <source>
        <dbReference type="ARBA" id="ARBA00022989"/>
    </source>
</evidence>
<comment type="caution">
    <text evidence="7">The sequence shown here is derived from an EMBL/GenBank/DDBJ whole genome shotgun (WGS) entry which is preliminary data.</text>
</comment>
<dbReference type="InterPro" id="IPR050638">
    <property type="entry name" value="AA-Vitamin_Transporters"/>
</dbReference>
<feature type="transmembrane region" description="Helical" evidence="5">
    <location>
        <begin position="288"/>
        <end position="309"/>
    </location>
</feature>
<dbReference type="Proteomes" id="UP001184230">
    <property type="component" value="Unassembled WGS sequence"/>
</dbReference>
<protein>
    <submittedName>
        <fullName evidence="7">Drug/metabolite transporter (DMT)-like permease</fullName>
    </submittedName>
</protein>
<keyword evidence="2 5" id="KW-0812">Transmembrane</keyword>
<gene>
    <name evidence="7" type="ORF">J2739_002927</name>
</gene>
<evidence type="ECO:0000313" key="7">
    <source>
        <dbReference type="EMBL" id="MDR6537154.1"/>
    </source>
</evidence>
<feature type="transmembrane region" description="Helical" evidence="5">
    <location>
        <begin position="200"/>
        <end position="223"/>
    </location>
</feature>
<feature type="domain" description="EamA" evidence="6">
    <location>
        <begin position="28"/>
        <end position="153"/>
    </location>
</feature>
<feature type="transmembrane region" description="Helical" evidence="5">
    <location>
        <begin position="168"/>
        <end position="188"/>
    </location>
</feature>
<name>A0ABU1NFF1_9BURK</name>
<feature type="transmembrane region" description="Helical" evidence="5">
    <location>
        <begin position="85"/>
        <end position="107"/>
    </location>
</feature>
<comment type="subcellular location">
    <subcellularLocation>
        <location evidence="1">Membrane</location>
        <topology evidence="1">Multi-pass membrane protein</topology>
    </subcellularLocation>
</comment>
<evidence type="ECO:0000313" key="8">
    <source>
        <dbReference type="Proteomes" id="UP001184230"/>
    </source>
</evidence>
<keyword evidence="4 5" id="KW-0472">Membrane</keyword>
<evidence type="ECO:0000259" key="6">
    <source>
        <dbReference type="Pfam" id="PF00892"/>
    </source>
</evidence>
<evidence type="ECO:0000256" key="2">
    <source>
        <dbReference type="ARBA" id="ARBA00022692"/>
    </source>
</evidence>
<dbReference type="InterPro" id="IPR000620">
    <property type="entry name" value="EamA_dom"/>
</dbReference>
<keyword evidence="8" id="KW-1185">Reference proteome</keyword>
<evidence type="ECO:0000256" key="4">
    <source>
        <dbReference type="ARBA" id="ARBA00023136"/>
    </source>
</evidence>
<dbReference type="PANTHER" id="PTHR32322">
    <property type="entry name" value="INNER MEMBRANE TRANSPORTER"/>
    <property type="match status" value="1"/>
</dbReference>
<feature type="transmembrane region" description="Helical" evidence="5">
    <location>
        <begin position="143"/>
        <end position="162"/>
    </location>
</feature>
<reference evidence="7 8" key="1">
    <citation type="submission" date="2023-07" db="EMBL/GenBank/DDBJ databases">
        <title>Sorghum-associated microbial communities from plants grown in Nebraska, USA.</title>
        <authorList>
            <person name="Schachtman D."/>
        </authorList>
    </citation>
    <scope>NUCLEOTIDE SEQUENCE [LARGE SCALE GENOMIC DNA]</scope>
    <source>
        <strain evidence="7 8">DS1781</strain>
    </source>
</reference>
<dbReference type="Gene3D" id="1.10.3730.20">
    <property type="match status" value="1"/>
</dbReference>
<feature type="domain" description="EamA" evidence="6">
    <location>
        <begin position="171"/>
        <end position="303"/>
    </location>
</feature>
<dbReference type="PANTHER" id="PTHR32322:SF9">
    <property type="entry name" value="AMINO-ACID METABOLITE EFFLUX PUMP-RELATED"/>
    <property type="match status" value="1"/>
</dbReference>
<dbReference type="SUPFAM" id="SSF103481">
    <property type="entry name" value="Multidrug resistance efflux transporter EmrE"/>
    <property type="match status" value="2"/>
</dbReference>
<feature type="transmembrane region" description="Helical" evidence="5">
    <location>
        <begin position="23"/>
        <end position="43"/>
    </location>
</feature>
<organism evidence="7 8">
    <name type="scientific">Variovorax soli</name>
    <dbReference type="NCBI Taxonomy" id="376815"/>
    <lineage>
        <taxon>Bacteria</taxon>
        <taxon>Pseudomonadati</taxon>
        <taxon>Pseudomonadota</taxon>
        <taxon>Betaproteobacteria</taxon>
        <taxon>Burkholderiales</taxon>
        <taxon>Comamonadaceae</taxon>
        <taxon>Variovorax</taxon>
    </lineage>
</organism>
<accession>A0ABU1NFF1</accession>
<feature type="transmembrane region" description="Helical" evidence="5">
    <location>
        <begin position="262"/>
        <end position="282"/>
    </location>
</feature>
<feature type="transmembrane region" description="Helical" evidence="5">
    <location>
        <begin position="229"/>
        <end position="250"/>
    </location>
</feature>
<evidence type="ECO:0000256" key="5">
    <source>
        <dbReference type="SAM" id="Phobius"/>
    </source>
</evidence>
<feature type="transmembrane region" description="Helical" evidence="5">
    <location>
        <begin position="113"/>
        <end position="131"/>
    </location>
</feature>
<dbReference type="Pfam" id="PF00892">
    <property type="entry name" value="EamA"/>
    <property type="match status" value="2"/>
</dbReference>
<feature type="transmembrane region" description="Helical" evidence="5">
    <location>
        <begin position="55"/>
        <end position="73"/>
    </location>
</feature>
<dbReference type="InterPro" id="IPR037185">
    <property type="entry name" value="EmrE-like"/>
</dbReference>